<sequence>MEKKQLEADFHHAMLEIYDLAKKLPIPYRATRFKQMVDEMGGKAAADKLLASPDISQGLGELYLAGQEKGLKISMEYLILQERWSLLFTEEQKSIARKKLKQCGLDV</sequence>
<accession>A0A9X9HX07</accession>
<dbReference type="Proteomes" id="UP001057305">
    <property type="component" value="Chromosome"/>
</dbReference>
<protein>
    <submittedName>
        <fullName evidence="1">Uncharacterized protein</fullName>
    </submittedName>
</protein>
<dbReference type="RefSeq" id="WP_254320941.1">
    <property type="nucleotide sequence ID" value="NZ_CP073116.1"/>
</dbReference>
<evidence type="ECO:0000313" key="1">
    <source>
        <dbReference type="EMBL" id="UTG71083.1"/>
    </source>
</evidence>
<gene>
    <name evidence="1" type="ORF">KCG56_06610</name>
</gene>
<organism evidence="1 2">
    <name type="scientific">Neisseria subflava</name>
    <dbReference type="NCBI Taxonomy" id="28449"/>
    <lineage>
        <taxon>Bacteria</taxon>
        <taxon>Pseudomonadati</taxon>
        <taxon>Pseudomonadota</taxon>
        <taxon>Betaproteobacteria</taxon>
        <taxon>Neisseriales</taxon>
        <taxon>Neisseriaceae</taxon>
        <taxon>Neisseria</taxon>
    </lineage>
</organism>
<name>A0A9X9HX07_NEISU</name>
<dbReference type="AlphaFoldDB" id="A0A9X9HX07"/>
<evidence type="ECO:0000313" key="2">
    <source>
        <dbReference type="Proteomes" id="UP001057305"/>
    </source>
</evidence>
<dbReference type="EMBL" id="CP073116">
    <property type="protein sequence ID" value="UTG71083.1"/>
    <property type="molecule type" value="Genomic_DNA"/>
</dbReference>
<proteinExistence type="predicted"/>
<reference evidence="1" key="1">
    <citation type="submission" date="2021-04" db="EMBL/GenBank/DDBJ databases">
        <title>Characterizing Neisseria spp. as novel respiratory pathobionts in bronchiectasis.</title>
        <authorList>
            <person name="Li L."/>
            <person name="Mac Aogain M."/>
            <person name="Xu T."/>
            <person name="Jaggi T.K."/>
            <person name="Chan L.Y."/>
            <person name="Keir H.R."/>
            <person name="Dicker A.J."/>
            <person name="Qu J."/>
            <person name="Liu Y."/>
            <person name="Chen H.S."/>
            <person name="Koh M.S."/>
            <person name="Ong T.H."/>
            <person name="Lim A.Y.H."/>
            <person name="Abisheganaden J."/>
            <person name="Low T.B."/>
            <person name="Oliver B.G."/>
            <person name="Tan N.S."/>
            <person name="Fang M."/>
            <person name="Chalmers J.D."/>
            <person name="Chotirmall S.H."/>
        </authorList>
    </citation>
    <scope>NUCLEOTIDE SEQUENCE</scope>
    <source>
        <strain evidence="1">TT0073</strain>
    </source>
</reference>